<proteinExistence type="inferred from homology"/>
<evidence type="ECO:0000256" key="3">
    <source>
        <dbReference type="ARBA" id="ARBA00023277"/>
    </source>
</evidence>
<organism evidence="4 5">
    <name type="scientific">Periweissella beninensis</name>
    <dbReference type="NCBI Taxonomy" id="504936"/>
    <lineage>
        <taxon>Bacteria</taxon>
        <taxon>Bacillati</taxon>
        <taxon>Bacillota</taxon>
        <taxon>Bacilli</taxon>
        <taxon>Lactobacillales</taxon>
        <taxon>Lactobacillaceae</taxon>
        <taxon>Periweissella</taxon>
    </lineage>
</organism>
<keyword evidence="5" id="KW-1185">Reference proteome</keyword>
<dbReference type="PANTHER" id="PTHR10091:SF0">
    <property type="entry name" value="GALACTOSE MUTAROTASE"/>
    <property type="match status" value="1"/>
</dbReference>
<evidence type="ECO:0000313" key="4">
    <source>
        <dbReference type="EMBL" id="MCM2437170.1"/>
    </source>
</evidence>
<dbReference type="EMBL" id="JAGMVS010000054">
    <property type="protein sequence ID" value="MCM2437170.1"/>
    <property type="molecule type" value="Genomic_DNA"/>
</dbReference>
<dbReference type="CDD" id="cd09019">
    <property type="entry name" value="galactose_mutarotase_like"/>
    <property type="match status" value="1"/>
</dbReference>
<dbReference type="Pfam" id="PF01263">
    <property type="entry name" value="Aldose_epim"/>
    <property type="match status" value="1"/>
</dbReference>
<comment type="caution">
    <text evidence="4">The sequence shown here is derived from an EMBL/GenBank/DDBJ whole genome shotgun (WGS) entry which is preliminary data.</text>
</comment>
<keyword evidence="3" id="KW-0119">Carbohydrate metabolism</keyword>
<comment type="similarity">
    <text evidence="1">Belongs to the aldose epimerase family.</text>
</comment>
<dbReference type="SUPFAM" id="SSF74650">
    <property type="entry name" value="Galactose mutarotase-like"/>
    <property type="match status" value="1"/>
</dbReference>
<dbReference type="InterPro" id="IPR014718">
    <property type="entry name" value="GH-type_carb-bd"/>
</dbReference>
<protein>
    <submittedName>
        <fullName evidence="4">Galactose mutarotase</fullName>
    </submittedName>
</protein>
<accession>A0ABT0VL21</accession>
<dbReference type="Proteomes" id="UP001057481">
    <property type="component" value="Unassembled WGS sequence"/>
</dbReference>
<gene>
    <name evidence="4" type="ORF">KAK10_04465</name>
</gene>
<name>A0ABT0VL21_9LACO</name>
<dbReference type="PANTHER" id="PTHR10091">
    <property type="entry name" value="ALDOSE-1-EPIMERASE"/>
    <property type="match status" value="1"/>
</dbReference>
<reference evidence="4" key="1">
    <citation type="submission" date="2021-04" db="EMBL/GenBank/DDBJ databases">
        <title>Taxonomic assessment of Weissella genus.</title>
        <authorList>
            <person name="Fanelli F."/>
            <person name="Chieffi D."/>
            <person name="Dell'Aquila A."/>
            <person name="Gyu-Sung C."/>
            <person name="Franz C.M.A.P."/>
            <person name="Fusco V."/>
        </authorList>
    </citation>
    <scope>NUCLEOTIDE SEQUENCE</scope>
    <source>
        <strain evidence="4">LMG 25373</strain>
    </source>
</reference>
<dbReference type="Gene3D" id="2.70.98.10">
    <property type="match status" value="1"/>
</dbReference>
<sequence length="344" mass="38083">MTVTQTDFGQYAGQQVVKYTIENQAGMRLSILNFAGIIQEISVLDDNQRVNLVLSSDDITGFTANGYNINRIIGRTAGRITKGQWYRDGELIKVPANENGHTLHGGPNGLGQQFFMVKIKQPNEITLTHTAYSENDGFPGDLAVEVTYRLDDANRVHITMRGTQSGQPGVFNPTVHTYFNLADPAKTDILQQDLYVNSDGHLAVDETKVPTGEIIENANSVFDLKKQHDLGQILTQMQSETNEGGFDDMFVVPSDLTQVAARVTDQVSQRKINIYSDRNAIVVFTASQLDSSVEGLNRGVGHPYEAVALEAQTLPDSENHDNLGDVDIDVDETKTYHIVYEYQK</sequence>
<evidence type="ECO:0000256" key="1">
    <source>
        <dbReference type="ARBA" id="ARBA00006206"/>
    </source>
</evidence>
<dbReference type="RefSeq" id="WP_205144306.1">
    <property type="nucleotide sequence ID" value="NZ_JAFBDN010000031.1"/>
</dbReference>
<evidence type="ECO:0000256" key="2">
    <source>
        <dbReference type="ARBA" id="ARBA00023235"/>
    </source>
</evidence>
<dbReference type="InterPro" id="IPR047215">
    <property type="entry name" value="Galactose_mutarotase-like"/>
</dbReference>
<evidence type="ECO:0000313" key="5">
    <source>
        <dbReference type="Proteomes" id="UP001057481"/>
    </source>
</evidence>
<keyword evidence="2" id="KW-0413">Isomerase</keyword>
<dbReference type="InterPro" id="IPR008183">
    <property type="entry name" value="Aldose_1/G6P_1-epimerase"/>
</dbReference>
<dbReference type="InterPro" id="IPR011013">
    <property type="entry name" value="Gal_mutarotase_sf_dom"/>
</dbReference>